<dbReference type="InterPro" id="IPR007337">
    <property type="entry name" value="RelB/DinJ"/>
</dbReference>
<name>A0AAU7X4T6_9HYPH</name>
<dbReference type="PANTHER" id="PTHR38781">
    <property type="entry name" value="ANTITOXIN DINJ-RELATED"/>
    <property type="match status" value="1"/>
</dbReference>
<proteinExistence type="inferred from homology"/>
<dbReference type="Pfam" id="PF04221">
    <property type="entry name" value="RelB"/>
    <property type="match status" value="1"/>
</dbReference>
<dbReference type="EMBL" id="CP158568">
    <property type="protein sequence ID" value="XBY42795.1"/>
    <property type="molecule type" value="Genomic_DNA"/>
</dbReference>
<dbReference type="PANTHER" id="PTHR38781:SF1">
    <property type="entry name" value="ANTITOXIN DINJ-RELATED"/>
    <property type="match status" value="1"/>
</dbReference>
<dbReference type="RefSeq" id="WP_407047897.1">
    <property type="nucleotide sequence ID" value="NZ_CP158568.1"/>
</dbReference>
<dbReference type="NCBIfam" id="TIGR02384">
    <property type="entry name" value="RelB_DinJ"/>
    <property type="match status" value="1"/>
</dbReference>
<evidence type="ECO:0000256" key="1">
    <source>
        <dbReference type="ARBA" id="ARBA00010562"/>
    </source>
</evidence>
<dbReference type="GO" id="GO:0006351">
    <property type="term" value="P:DNA-templated transcription"/>
    <property type="evidence" value="ECO:0007669"/>
    <property type="project" value="TreeGrafter"/>
</dbReference>
<dbReference type="Gene3D" id="1.10.1220.10">
    <property type="entry name" value="Met repressor-like"/>
    <property type="match status" value="1"/>
</dbReference>
<comment type="similarity">
    <text evidence="1">Belongs to the RelB/DinJ antitoxin family.</text>
</comment>
<protein>
    <submittedName>
        <fullName evidence="3">Type II toxin-antitoxin system RelB/DinJ family antitoxin</fullName>
    </submittedName>
</protein>
<evidence type="ECO:0000313" key="3">
    <source>
        <dbReference type="EMBL" id="XBY42795.1"/>
    </source>
</evidence>
<organism evidence="3">
    <name type="scientific">Methyloraptor flagellatus</name>
    <dbReference type="NCBI Taxonomy" id="3162530"/>
    <lineage>
        <taxon>Bacteria</taxon>
        <taxon>Pseudomonadati</taxon>
        <taxon>Pseudomonadota</taxon>
        <taxon>Alphaproteobacteria</taxon>
        <taxon>Hyphomicrobiales</taxon>
        <taxon>Ancalomicrobiaceae</taxon>
        <taxon>Methyloraptor</taxon>
    </lineage>
</organism>
<accession>A0AAU7X4T6</accession>
<dbReference type="AlphaFoldDB" id="A0AAU7X4T6"/>
<gene>
    <name evidence="3" type="ORF">ABS361_11745</name>
</gene>
<keyword evidence="2" id="KW-1277">Toxin-antitoxin system</keyword>
<sequence>MAHNALVQVRVDPEIKEQAAAVLGGMGLTVSDAIRMLLTRIAVDERIPFEIGLPREAAREAAPAGLEEAAPPAYSVSPDITTYIGAGRGVFRTSQDVDDYIETERRQWD</sequence>
<dbReference type="InterPro" id="IPR013321">
    <property type="entry name" value="Arc_rbn_hlx_hlx"/>
</dbReference>
<evidence type="ECO:0000256" key="2">
    <source>
        <dbReference type="ARBA" id="ARBA00022649"/>
    </source>
</evidence>
<dbReference type="KEGG" id="mflg:ABS361_11745"/>
<reference evidence="3" key="1">
    <citation type="submission" date="2024-06" db="EMBL/GenBank/DDBJ databases">
        <title>Methylostella associata gen. nov., sp. nov., a novel Ancalomicrobiaceae-affiliated facultatively methylotrophic bacteria that feed on methanotrophs of the genus Methylococcus.</title>
        <authorList>
            <person name="Saltykova V."/>
            <person name="Danilova O.V."/>
            <person name="Oshkin I.Y."/>
            <person name="Belova S.E."/>
            <person name="Pimenov N.V."/>
            <person name="Dedysh S.N."/>
        </authorList>
    </citation>
    <scope>NUCLEOTIDE SEQUENCE</scope>
    <source>
        <strain evidence="3">S20</strain>
    </source>
</reference>
<dbReference type="GO" id="GO:0006355">
    <property type="term" value="P:regulation of DNA-templated transcription"/>
    <property type="evidence" value="ECO:0007669"/>
    <property type="project" value="InterPro"/>
</dbReference>